<reference evidence="1 2" key="1">
    <citation type="submission" date="2014-01" db="EMBL/GenBank/DDBJ databases">
        <title>Plasmidome dynamics in the species complex Clostridium novyi sensu lato converts strains of independent lineages into distinctly different pathogens.</title>
        <authorList>
            <person name="Skarin H."/>
            <person name="Segerman B."/>
        </authorList>
    </citation>
    <scope>NUCLEOTIDE SEQUENCE [LARGE SCALE GENOMIC DNA]</scope>
    <source>
        <strain evidence="1 2">DC5</strain>
    </source>
</reference>
<proteinExistence type="predicted"/>
<sequence length="111" mass="12858">MGCMNNLVSKSIFTKHVTLIEKIKISRIEKIKYKNTKKIIKYSICVKENITNENVVKYIRFIKNIDIPNTILCKSAIIDVYKSIKDSENIKDNLKSDLRILLGCKGITFVY</sequence>
<gene>
    <name evidence="1" type="ORF">Z955_04615</name>
</gene>
<protein>
    <submittedName>
        <fullName evidence="1">Transcription factor</fullName>
    </submittedName>
</protein>
<evidence type="ECO:0000313" key="1">
    <source>
        <dbReference type="EMBL" id="KGN00128.1"/>
    </source>
</evidence>
<dbReference type="EMBL" id="JDRY01000024">
    <property type="protein sequence ID" value="KGN00128.1"/>
    <property type="molecule type" value="Genomic_DNA"/>
</dbReference>
<dbReference type="Proteomes" id="UP000030014">
    <property type="component" value="Unassembled WGS sequence"/>
</dbReference>
<name>A0A0A0IGL9_CLOBO</name>
<comment type="caution">
    <text evidence="1">The sequence shown here is derived from an EMBL/GenBank/DDBJ whole genome shotgun (WGS) entry which is preliminary data.</text>
</comment>
<organism evidence="1 2">
    <name type="scientific">Clostridium botulinum C/D str. DC5</name>
    <dbReference type="NCBI Taxonomy" id="1443128"/>
    <lineage>
        <taxon>Bacteria</taxon>
        <taxon>Bacillati</taxon>
        <taxon>Bacillota</taxon>
        <taxon>Clostridia</taxon>
        <taxon>Eubacteriales</taxon>
        <taxon>Clostridiaceae</taxon>
        <taxon>Clostridium</taxon>
    </lineage>
</organism>
<evidence type="ECO:0000313" key="2">
    <source>
        <dbReference type="Proteomes" id="UP000030014"/>
    </source>
</evidence>
<accession>A0A0A0IGL9</accession>
<dbReference type="AlphaFoldDB" id="A0A0A0IGL9"/>